<feature type="binding site" evidence="18">
    <location>
        <position position="122"/>
    </location>
    <ligand>
        <name>K(+)</name>
        <dbReference type="ChEBI" id="CHEBI:29103"/>
    </ligand>
</feature>
<dbReference type="Proteomes" id="UP000321245">
    <property type="component" value="Unassembled WGS sequence"/>
</dbReference>
<evidence type="ECO:0000256" key="2">
    <source>
        <dbReference type="ARBA" id="ARBA00000909"/>
    </source>
</evidence>
<dbReference type="PANTHER" id="PTHR12592:SF0">
    <property type="entry name" value="ATP-DEPENDENT (S)-NAD(P)H-HYDRATE DEHYDRATASE"/>
    <property type="match status" value="1"/>
</dbReference>
<evidence type="ECO:0000256" key="8">
    <source>
        <dbReference type="ARBA" id="ARBA00022857"/>
    </source>
</evidence>
<feature type="binding site" evidence="17">
    <location>
        <begin position="408"/>
        <end position="412"/>
    </location>
    <ligand>
        <name>AMP</name>
        <dbReference type="ChEBI" id="CHEBI:456215"/>
    </ligand>
</feature>
<dbReference type="GO" id="GO:0046872">
    <property type="term" value="F:metal ion binding"/>
    <property type="evidence" value="ECO:0007669"/>
    <property type="project" value="UniProtKB-UniRule"/>
</dbReference>
<evidence type="ECO:0000256" key="4">
    <source>
        <dbReference type="ARBA" id="ARBA00009524"/>
    </source>
</evidence>
<dbReference type="Gene3D" id="3.40.50.10260">
    <property type="entry name" value="YjeF N-terminal domain"/>
    <property type="match status" value="1"/>
</dbReference>
<reference evidence="22 23" key="1">
    <citation type="submission" date="2019-07" db="EMBL/GenBank/DDBJ databases">
        <title>Whole genome shotgun sequence of Empedobacter brevis NBRC 14943.</title>
        <authorList>
            <person name="Hosoyama A."/>
            <person name="Uohara A."/>
            <person name="Ohji S."/>
            <person name="Ichikawa N."/>
        </authorList>
    </citation>
    <scope>NUCLEOTIDE SEQUENCE [LARGE SCALE GENOMIC DNA]</scope>
    <source>
        <strain evidence="22 23">NBRC 14943</strain>
    </source>
</reference>
<gene>
    <name evidence="18" type="primary">nnrE</name>
    <name evidence="17" type="synonym">nnrD</name>
    <name evidence="22" type="ORF">EB1_20550</name>
</gene>
<dbReference type="GeneID" id="84650233"/>
<dbReference type="InterPro" id="IPR036652">
    <property type="entry name" value="YjeF_N_dom_sf"/>
</dbReference>
<comment type="caution">
    <text evidence="17">Lacks conserved residue(s) required for the propagation of feature annotation.</text>
</comment>
<dbReference type="EMBL" id="BJXC01000013">
    <property type="protein sequence ID" value="GEM52265.1"/>
    <property type="molecule type" value="Genomic_DNA"/>
</dbReference>
<comment type="function">
    <text evidence="14 19">Bifunctional enzyme that catalyzes the epimerization of the S- and R-forms of NAD(P)HX and the dehydration of the S-form of NAD(P)HX at the expense of ADP, which is converted to AMP. This allows the repair of both epimers of NAD(P)HX, a damaged form of NAD(P)H that is a result of enzymatic or heat-dependent hydration.</text>
</comment>
<comment type="function">
    <text evidence="18">Catalyzes the epimerization of the S- and R-forms of NAD(P)HX, a damaged form of NAD(P)H that is a result of enzymatic or heat-dependent hydration. This is a prerequisite for the S-specific NAD(P)H-hydrate dehydratase to allow the repair of both epimers of NAD(P)HX.</text>
</comment>
<evidence type="ECO:0000256" key="12">
    <source>
        <dbReference type="ARBA" id="ARBA00023239"/>
    </source>
</evidence>
<accession>A0A511NHI8</accession>
<evidence type="ECO:0000256" key="7">
    <source>
        <dbReference type="ARBA" id="ARBA00022840"/>
    </source>
</evidence>
<dbReference type="Gene3D" id="3.40.1190.20">
    <property type="match status" value="1"/>
</dbReference>
<dbReference type="InterPro" id="IPR030677">
    <property type="entry name" value="Nnr"/>
</dbReference>
<sequence>MKILSAEQTKEWDRLTTENQKISSWDLMERAVKKLTENMLNDFAPIQSPIVIFCGKGNNGGDGLGVARYLNSQGFDPIVYLLHSEKYSEDNLKNQRLLKEADVRYFKPDDQVEIPEKAFIIDAIFGTGLSNPLDNQWALFFEQIYQANPQSIIAVDLPSGFIADYPMNKRFPCLKVQRTYTFQVPKIGLLLPDNQTYSDSLSLIDIGLDKSVLNQFKTNFYFLEKKDIQKRLKTPSCFSHKGTFGHALIVGGSLGKIGSIVLSAKAALKTGSGLVTSYTPKCGQDILQVNLIESMCLTDETNDLIKNFPLLQDYQGVAIGMGLGQTAETEINFIEWIKKQAQPLVIDADALNILAKQTNPFLIIPKESILTPHPKELQRLIGNWENDFDKIKMVKDLALQYQITFVIKGFYSVITTSDGKVYFNSTGNWGMATAGSGDTLSGIIASLKGQGYQSVDAALIGVYLHGLAGDLAIKKIHPHSLTASDISDYISEAYFNLENL</sequence>
<comment type="similarity">
    <text evidence="3 19">In the N-terminal section; belongs to the NnrE/AIBP family.</text>
</comment>
<keyword evidence="5 18" id="KW-0479">Metal-binding</keyword>
<evidence type="ECO:0000313" key="22">
    <source>
        <dbReference type="EMBL" id="GEM52265.1"/>
    </source>
</evidence>
<keyword evidence="23" id="KW-1185">Reference proteome</keyword>
<comment type="catalytic activity">
    <reaction evidence="2 18 19">
        <text>(6R)-NADPHX = (6S)-NADPHX</text>
        <dbReference type="Rhea" id="RHEA:32227"/>
        <dbReference type="ChEBI" id="CHEBI:64076"/>
        <dbReference type="ChEBI" id="CHEBI:64077"/>
        <dbReference type="EC" id="5.1.99.6"/>
    </reaction>
</comment>
<evidence type="ECO:0000256" key="3">
    <source>
        <dbReference type="ARBA" id="ARBA00006001"/>
    </source>
</evidence>
<dbReference type="InterPro" id="IPR017953">
    <property type="entry name" value="Carbohydrate_kinase_pred_CS"/>
</dbReference>
<evidence type="ECO:0000313" key="23">
    <source>
        <dbReference type="Proteomes" id="UP000321245"/>
    </source>
</evidence>
<keyword evidence="11 18" id="KW-0413">Isomerase</keyword>
<dbReference type="GO" id="GO:0005524">
    <property type="term" value="F:ATP binding"/>
    <property type="evidence" value="ECO:0007669"/>
    <property type="project" value="UniProtKB-UniRule"/>
</dbReference>
<feature type="binding site" evidence="17">
    <location>
        <position position="322"/>
    </location>
    <ligand>
        <name>(6S)-NADPHX</name>
        <dbReference type="ChEBI" id="CHEBI:64076"/>
    </ligand>
</feature>
<dbReference type="InterPro" id="IPR029056">
    <property type="entry name" value="Ribokinase-like"/>
</dbReference>
<dbReference type="EC" id="5.1.99.6" evidence="19"/>
<evidence type="ECO:0000256" key="9">
    <source>
        <dbReference type="ARBA" id="ARBA00022958"/>
    </source>
</evidence>
<dbReference type="InterPro" id="IPR000631">
    <property type="entry name" value="CARKD"/>
</dbReference>
<protein>
    <recommendedName>
        <fullName evidence="19">Bifunctional NAD(P)H-hydrate repair enzyme</fullName>
    </recommendedName>
    <alternativeName>
        <fullName evidence="19">Nicotinamide nucleotide repair protein</fullName>
    </alternativeName>
    <domain>
        <recommendedName>
            <fullName evidence="19">ADP-dependent (S)-NAD(P)H-hydrate dehydratase</fullName>
            <ecNumber evidence="19">4.2.1.136</ecNumber>
        </recommendedName>
        <alternativeName>
            <fullName evidence="19">ADP-dependent NAD(P)HX dehydratase</fullName>
        </alternativeName>
    </domain>
    <domain>
        <recommendedName>
            <fullName evidence="19">NAD(P)H-hydrate epimerase</fullName>
            <ecNumber evidence="19">5.1.99.6</ecNumber>
        </recommendedName>
    </domain>
</protein>
<comment type="catalytic activity">
    <reaction evidence="15 17 19">
        <text>(6S)-NADHX + ADP = AMP + phosphate + NADH + H(+)</text>
        <dbReference type="Rhea" id="RHEA:32223"/>
        <dbReference type="ChEBI" id="CHEBI:15378"/>
        <dbReference type="ChEBI" id="CHEBI:43474"/>
        <dbReference type="ChEBI" id="CHEBI:57945"/>
        <dbReference type="ChEBI" id="CHEBI:64074"/>
        <dbReference type="ChEBI" id="CHEBI:456215"/>
        <dbReference type="ChEBI" id="CHEBI:456216"/>
        <dbReference type="EC" id="4.2.1.136"/>
    </reaction>
</comment>
<comment type="similarity">
    <text evidence="17">Belongs to the NnrD/CARKD family.</text>
</comment>
<dbReference type="GO" id="GO:0110051">
    <property type="term" value="P:metabolite repair"/>
    <property type="evidence" value="ECO:0007669"/>
    <property type="project" value="TreeGrafter"/>
</dbReference>
<comment type="function">
    <text evidence="17">Catalyzes the dehydration of the S-form of NAD(P)HX at the expense of ADP, which is converted to AMP. Together with NAD(P)HX epimerase, which catalyzes the epimerization of the S- and R-forms, the enzyme allows the repair of both epimers of NAD(P)HX, a damaged form of NAD(P)H that is a result of enzymatic or heat-dependent hydration.</text>
</comment>
<dbReference type="SUPFAM" id="SSF64153">
    <property type="entry name" value="YjeF N-terminal domain-like"/>
    <property type="match status" value="1"/>
</dbReference>
<keyword evidence="12 17" id="KW-0456">Lyase</keyword>
<evidence type="ECO:0000256" key="10">
    <source>
        <dbReference type="ARBA" id="ARBA00023027"/>
    </source>
</evidence>
<comment type="cofactor">
    <cofactor evidence="17">
        <name>Mg(2+)</name>
        <dbReference type="ChEBI" id="CHEBI:18420"/>
    </cofactor>
</comment>
<feature type="binding site" evidence="17">
    <location>
        <position position="373"/>
    </location>
    <ligand>
        <name>(6S)-NADPHX</name>
        <dbReference type="ChEBI" id="CHEBI:64076"/>
    </ligand>
</feature>
<comment type="subunit">
    <text evidence="17">Homotetramer.</text>
</comment>
<keyword evidence="8 17" id="KW-0521">NADP</keyword>
<dbReference type="GO" id="GO:0052855">
    <property type="term" value="F:ADP-dependent NAD(P)H-hydrate dehydratase activity"/>
    <property type="evidence" value="ECO:0007669"/>
    <property type="project" value="UniProtKB-UniRule"/>
</dbReference>
<evidence type="ECO:0000256" key="15">
    <source>
        <dbReference type="ARBA" id="ARBA00048238"/>
    </source>
</evidence>
<feature type="binding site" evidence="17">
    <location>
        <position position="438"/>
    </location>
    <ligand>
        <name>(6S)-NADPHX</name>
        <dbReference type="ChEBI" id="CHEBI:64076"/>
    </ligand>
</feature>
<feature type="domain" description="YjeF N-terminal" evidence="21">
    <location>
        <begin position="9"/>
        <end position="214"/>
    </location>
</feature>
<organism evidence="22 23">
    <name type="scientific">Empedobacter brevis NBRC 14943 = ATCC 43319</name>
    <dbReference type="NCBI Taxonomy" id="1218108"/>
    <lineage>
        <taxon>Bacteria</taxon>
        <taxon>Pseudomonadati</taxon>
        <taxon>Bacteroidota</taxon>
        <taxon>Flavobacteriia</taxon>
        <taxon>Flavobacteriales</taxon>
        <taxon>Weeksellaceae</taxon>
        <taxon>Empedobacter</taxon>
    </lineage>
</organism>
<evidence type="ECO:0000256" key="13">
    <source>
        <dbReference type="ARBA" id="ARBA00023268"/>
    </source>
</evidence>
<keyword evidence="6 17" id="KW-0547">Nucleotide-binding</keyword>
<keyword evidence="7 17" id="KW-0067">ATP-binding</keyword>
<dbReference type="CDD" id="cd01171">
    <property type="entry name" value="YXKO-related"/>
    <property type="match status" value="1"/>
</dbReference>
<dbReference type="PROSITE" id="PS01050">
    <property type="entry name" value="YJEF_C_2"/>
    <property type="match status" value="1"/>
</dbReference>
<comment type="similarity">
    <text evidence="18">Belongs to the NnrE/AIBP family.</text>
</comment>
<evidence type="ECO:0000256" key="6">
    <source>
        <dbReference type="ARBA" id="ARBA00022741"/>
    </source>
</evidence>
<dbReference type="GO" id="GO:0046496">
    <property type="term" value="P:nicotinamide nucleotide metabolic process"/>
    <property type="evidence" value="ECO:0007669"/>
    <property type="project" value="UniProtKB-UniRule"/>
</dbReference>
<keyword evidence="9 18" id="KW-0630">Potassium</keyword>
<comment type="catalytic activity">
    <reaction evidence="1 18 19">
        <text>(6R)-NADHX = (6S)-NADHX</text>
        <dbReference type="Rhea" id="RHEA:32215"/>
        <dbReference type="ChEBI" id="CHEBI:64074"/>
        <dbReference type="ChEBI" id="CHEBI:64075"/>
        <dbReference type="EC" id="5.1.99.6"/>
    </reaction>
</comment>
<dbReference type="PIRSF" id="PIRSF017184">
    <property type="entry name" value="Nnr"/>
    <property type="match status" value="1"/>
</dbReference>
<dbReference type="InterPro" id="IPR004443">
    <property type="entry name" value="YjeF_N_dom"/>
</dbReference>
<evidence type="ECO:0000256" key="14">
    <source>
        <dbReference type="ARBA" id="ARBA00025153"/>
    </source>
</evidence>
<comment type="caution">
    <text evidence="22">The sequence shown here is derived from an EMBL/GenBank/DDBJ whole genome shotgun (WGS) entry which is preliminary data.</text>
</comment>
<dbReference type="NCBIfam" id="TIGR00196">
    <property type="entry name" value="yjeF_cterm"/>
    <property type="match status" value="1"/>
</dbReference>
<feature type="binding site" evidence="18">
    <location>
        <begin position="126"/>
        <end position="132"/>
    </location>
    <ligand>
        <name>(6S)-NADPHX</name>
        <dbReference type="ChEBI" id="CHEBI:64076"/>
    </ligand>
</feature>
<dbReference type="Pfam" id="PF03853">
    <property type="entry name" value="YjeF_N"/>
    <property type="match status" value="1"/>
</dbReference>
<feature type="binding site" evidence="18">
    <location>
        <position position="159"/>
    </location>
    <ligand>
        <name>K(+)</name>
        <dbReference type="ChEBI" id="CHEBI:29103"/>
    </ligand>
</feature>
<keyword evidence="10 17" id="KW-0520">NAD</keyword>
<keyword evidence="13" id="KW-0511">Multifunctional enzyme</keyword>
<feature type="binding site" evidence="18">
    <location>
        <position position="156"/>
    </location>
    <ligand>
        <name>(6S)-NADPHX</name>
        <dbReference type="ChEBI" id="CHEBI:64076"/>
    </ligand>
</feature>
<feature type="domain" description="YjeF C-terminal" evidence="20">
    <location>
        <begin position="224"/>
        <end position="497"/>
    </location>
</feature>
<dbReference type="NCBIfam" id="TIGR00197">
    <property type="entry name" value="yjeF_nterm"/>
    <property type="match status" value="1"/>
</dbReference>
<evidence type="ECO:0000259" key="20">
    <source>
        <dbReference type="PROSITE" id="PS51383"/>
    </source>
</evidence>
<evidence type="ECO:0000256" key="17">
    <source>
        <dbReference type="HAMAP-Rule" id="MF_01965"/>
    </source>
</evidence>
<dbReference type="SUPFAM" id="SSF53613">
    <property type="entry name" value="Ribokinase-like"/>
    <property type="match status" value="1"/>
</dbReference>
<evidence type="ECO:0000259" key="21">
    <source>
        <dbReference type="PROSITE" id="PS51385"/>
    </source>
</evidence>
<proteinExistence type="inferred from homology"/>
<dbReference type="STRING" id="1218108.GCA_000382425_02080"/>
<evidence type="ECO:0000256" key="18">
    <source>
        <dbReference type="HAMAP-Rule" id="MF_01966"/>
    </source>
</evidence>
<dbReference type="Pfam" id="PF01256">
    <property type="entry name" value="Carb_kinase"/>
    <property type="match status" value="1"/>
</dbReference>
<comment type="similarity">
    <text evidence="4 19">In the C-terminal section; belongs to the NnrD/CARKD family.</text>
</comment>
<evidence type="ECO:0000256" key="19">
    <source>
        <dbReference type="PIRNR" id="PIRNR017184"/>
    </source>
</evidence>
<feature type="binding site" evidence="18">
    <location>
        <begin position="58"/>
        <end position="62"/>
    </location>
    <ligand>
        <name>(6S)-NADPHX</name>
        <dbReference type="ChEBI" id="CHEBI:64076"/>
    </ligand>
</feature>
<dbReference type="HAMAP" id="MF_01965">
    <property type="entry name" value="NADHX_dehydratase"/>
    <property type="match status" value="1"/>
</dbReference>
<dbReference type="PROSITE" id="PS51383">
    <property type="entry name" value="YJEF_C_3"/>
    <property type="match status" value="1"/>
</dbReference>
<dbReference type="EC" id="4.2.1.136" evidence="19"/>
<evidence type="ECO:0000256" key="11">
    <source>
        <dbReference type="ARBA" id="ARBA00023235"/>
    </source>
</evidence>
<evidence type="ECO:0000256" key="5">
    <source>
        <dbReference type="ARBA" id="ARBA00022723"/>
    </source>
</evidence>
<comment type="cofactor">
    <cofactor evidence="18 19">
        <name>K(+)</name>
        <dbReference type="ChEBI" id="CHEBI:29103"/>
    </cofactor>
    <text evidence="18 19">Binds 1 potassium ion per subunit.</text>
</comment>
<dbReference type="GO" id="GO:0052856">
    <property type="term" value="F:NAD(P)HX epimerase activity"/>
    <property type="evidence" value="ECO:0007669"/>
    <property type="project" value="UniProtKB-UniRule"/>
</dbReference>
<evidence type="ECO:0000256" key="1">
    <source>
        <dbReference type="ARBA" id="ARBA00000013"/>
    </source>
</evidence>
<feature type="binding site" evidence="17">
    <location>
        <position position="437"/>
    </location>
    <ligand>
        <name>AMP</name>
        <dbReference type="ChEBI" id="CHEBI:456215"/>
    </ligand>
</feature>
<dbReference type="RefSeq" id="WP_019975569.1">
    <property type="nucleotide sequence ID" value="NZ_BJXC01000013.1"/>
</dbReference>
<feature type="binding site" evidence="18">
    <location>
        <position position="59"/>
    </location>
    <ligand>
        <name>K(+)</name>
        <dbReference type="ChEBI" id="CHEBI:29103"/>
    </ligand>
</feature>
<dbReference type="HAMAP" id="MF_01966">
    <property type="entry name" value="NADHX_epimerase"/>
    <property type="match status" value="1"/>
</dbReference>
<dbReference type="PANTHER" id="PTHR12592">
    <property type="entry name" value="ATP-DEPENDENT (S)-NAD(P)H-HYDRATE DEHYDRATASE FAMILY MEMBER"/>
    <property type="match status" value="1"/>
</dbReference>
<dbReference type="PROSITE" id="PS51385">
    <property type="entry name" value="YJEF_N"/>
    <property type="match status" value="1"/>
</dbReference>
<name>A0A511NHI8_9FLAO</name>
<comment type="catalytic activity">
    <reaction evidence="16 17 19">
        <text>(6S)-NADPHX + ADP = AMP + phosphate + NADPH + H(+)</text>
        <dbReference type="Rhea" id="RHEA:32235"/>
        <dbReference type="ChEBI" id="CHEBI:15378"/>
        <dbReference type="ChEBI" id="CHEBI:43474"/>
        <dbReference type="ChEBI" id="CHEBI:57783"/>
        <dbReference type="ChEBI" id="CHEBI:64076"/>
        <dbReference type="ChEBI" id="CHEBI:456215"/>
        <dbReference type="ChEBI" id="CHEBI:456216"/>
        <dbReference type="EC" id="4.2.1.136"/>
    </reaction>
</comment>
<dbReference type="AlphaFoldDB" id="A0A511NHI8"/>
<dbReference type="OrthoDB" id="9806925at2"/>
<evidence type="ECO:0000256" key="16">
    <source>
        <dbReference type="ARBA" id="ARBA00049209"/>
    </source>
</evidence>